<evidence type="ECO:0000313" key="3">
    <source>
        <dbReference type="EMBL" id="SDO18151.1"/>
    </source>
</evidence>
<evidence type="ECO:0000256" key="1">
    <source>
        <dbReference type="SAM" id="MobiDB-lite"/>
    </source>
</evidence>
<dbReference type="SUPFAM" id="SSF48179">
    <property type="entry name" value="6-phosphogluconate dehydrogenase C-terminal domain-like"/>
    <property type="match status" value="1"/>
</dbReference>
<dbReference type="Gene3D" id="3.40.50.720">
    <property type="entry name" value="NAD(P)-binding Rossmann-like Domain"/>
    <property type="match status" value="1"/>
</dbReference>
<proteinExistence type="predicted"/>
<dbReference type="RefSeq" id="WP_090474032.1">
    <property type="nucleotide sequence ID" value="NZ_LT629710.1"/>
</dbReference>
<dbReference type="InterPro" id="IPR037108">
    <property type="entry name" value="TM1727-like_C_sf"/>
</dbReference>
<dbReference type="AlphaFoldDB" id="A0A1H0HH18"/>
<evidence type="ECO:0000313" key="4">
    <source>
        <dbReference type="Proteomes" id="UP000198741"/>
    </source>
</evidence>
<dbReference type="InterPro" id="IPR018931">
    <property type="entry name" value="DUF2520"/>
</dbReference>
<feature type="compositionally biased region" description="Low complexity" evidence="1">
    <location>
        <begin position="1"/>
        <end position="18"/>
    </location>
</feature>
<dbReference type="SUPFAM" id="SSF51735">
    <property type="entry name" value="NAD(P)-binding Rossmann-fold domains"/>
    <property type="match status" value="1"/>
</dbReference>
<protein>
    <submittedName>
        <fullName evidence="3">Predicted oxidoreductase, contains short-chain dehydrogenase (SDR) and DUF2520 domains</fullName>
    </submittedName>
</protein>
<dbReference type="OrthoDB" id="8650434at2"/>
<feature type="domain" description="DUF2520" evidence="2">
    <location>
        <begin position="142"/>
        <end position="263"/>
    </location>
</feature>
<feature type="region of interest" description="Disordered" evidence="1">
    <location>
        <begin position="1"/>
        <end position="28"/>
    </location>
</feature>
<gene>
    <name evidence="3" type="ORF">SAMN04515671_0060</name>
</gene>
<dbReference type="PANTHER" id="PTHR40459">
    <property type="entry name" value="CONSERVED HYPOTHETICAL ALANINE AND LEUCINE RICH PROTEIN"/>
    <property type="match status" value="1"/>
</dbReference>
<dbReference type="EMBL" id="LT629710">
    <property type="protein sequence ID" value="SDO18151.1"/>
    <property type="molecule type" value="Genomic_DNA"/>
</dbReference>
<organism evidence="3 4">
    <name type="scientific">Nakamurella panacisegetis</name>
    <dbReference type="NCBI Taxonomy" id="1090615"/>
    <lineage>
        <taxon>Bacteria</taxon>
        <taxon>Bacillati</taxon>
        <taxon>Actinomycetota</taxon>
        <taxon>Actinomycetes</taxon>
        <taxon>Nakamurellales</taxon>
        <taxon>Nakamurellaceae</taxon>
        <taxon>Nakamurella</taxon>
    </lineage>
</organism>
<keyword evidence="4" id="KW-1185">Reference proteome</keyword>
<dbReference type="Pfam" id="PF10728">
    <property type="entry name" value="DUF2520"/>
    <property type="match status" value="1"/>
</dbReference>
<accession>A0A1H0HH18</accession>
<name>A0A1H0HH18_9ACTN</name>
<dbReference type="STRING" id="1090615.SAMN04515671_0060"/>
<reference evidence="3 4" key="1">
    <citation type="submission" date="2016-10" db="EMBL/GenBank/DDBJ databases">
        <authorList>
            <person name="de Groot N.N."/>
        </authorList>
    </citation>
    <scope>NUCLEOTIDE SEQUENCE [LARGE SCALE GENOMIC DNA]</scope>
    <source>
        <strain evidence="4">P4-7,KCTC 19426,CECT 7604</strain>
    </source>
</reference>
<dbReference type="PANTHER" id="PTHR40459:SF1">
    <property type="entry name" value="CONSERVED HYPOTHETICAL ALANINE AND LEUCINE RICH PROTEIN"/>
    <property type="match status" value="1"/>
</dbReference>
<evidence type="ECO:0000259" key="2">
    <source>
        <dbReference type="Pfam" id="PF10728"/>
    </source>
</evidence>
<sequence>MTEPSGTKATPAELAAATGPGGPAEPANRAAELGRVSVVGSGRLGTALVSALAAARVDVSGPHGRGYPGPSPSRPDDLIVLCVPDAAIAAAALLIPPGPLVGHCSGASGLAVLAPHRAFSMHPVMTFTPDSPPNVFQGVGAAVDGTDADALHLASGLAIRLGMRPFIVAPADRAAYHAATAMAANFLVTLESAAGALMRSAGADPALLLPLARAALENWGRIGDAALTGPVARGDERTVQAHREAIAQRVPEYLPLFDSLADATRRLAAGVVDSSSDTRTYT</sequence>
<dbReference type="InterPro" id="IPR008927">
    <property type="entry name" value="6-PGluconate_DH-like_C_sf"/>
</dbReference>
<dbReference type="InterPro" id="IPR036291">
    <property type="entry name" value="NAD(P)-bd_dom_sf"/>
</dbReference>
<dbReference type="Proteomes" id="UP000198741">
    <property type="component" value="Chromosome I"/>
</dbReference>
<dbReference type="Gene3D" id="1.10.1040.20">
    <property type="entry name" value="ProC-like, C-terminal domain"/>
    <property type="match status" value="1"/>
</dbReference>